<proteinExistence type="predicted"/>
<accession>E3S0Z0</accession>
<dbReference type="Proteomes" id="UP000001067">
    <property type="component" value="Unassembled WGS sequence"/>
</dbReference>
<dbReference type="EMBL" id="GL536430">
    <property type="protein sequence ID" value="EFQ88352.1"/>
    <property type="molecule type" value="Genomic_DNA"/>
</dbReference>
<keyword evidence="2" id="KW-1185">Reference proteome</keyword>
<sequence>MGEEIRNELLSYWLKNSIFCVGFNYWMLDNLFNTFISELGCYQRDLISNIEIAILPGKPSIGSSYESVYGPSQEFQIISTGRHLESLARMKPRSSLHMNNYLWLICNPKPFEVLTDLKGLLEDHWPYLLAMRKPQLVLHYSDRHGFCTLKARGGNSVEHWIEKFREAIDIKATFISDQIEDAEESNVLEIEEDK</sequence>
<evidence type="ECO:0000313" key="2">
    <source>
        <dbReference type="Proteomes" id="UP000001067"/>
    </source>
</evidence>
<protein>
    <submittedName>
        <fullName evidence="1">Uncharacterized protein</fullName>
    </submittedName>
</protein>
<organism evidence="2">
    <name type="scientific">Pyrenophora teres f. teres (strain 0-1)</name>
    <name type="common">Barley net blotch fungus</name>
    <name type="synonym">Drechslera teres f. teres</name>
    <dbReference type="NCBI Taxonomy" id="861557"/>
    <lineage>
        <taxon>Eukaryota</taxon>
        <taxon>Fungi</taxon>
        <taxon>Dikarya</taxon>
        <taxon>Ascomycota</taxon>
        <taxon>Pezizomycotina</taxon>
        <taxon>Dothideomycetes</taxon>
        <taxon>Pleosporomycetidae</taxon>
        <taxon>Pleosporales</taxon>
        <taxon>Pleosporineae</taxon>
        <taxon>Pleosporaceae</taxon>
        <taxon>Pyrenophora</taxon>
    </lineage>
</organism>
<dbReference type="HOGENOM" id="CLU_1403100_0_0_1"/>
<dbReference type="KEGG" id="pte:PTT_15795"/>
<reference evidence="1 2" key="1">
    <citation type="journal article" date="2010" name="Genome Biol.">
        <title>A first genome assembly of the barley fungal pathogen Pyrenophora teres f. teres.</title>
        <authorList>
            <person name="Ellwood S.R."/>
            <person name="Liu Z."/>
            <person name="Syme R.A."/>
            <person name="Lai Z."/>
            <person name="Hane J.K."/>
            <person name="Keiper F."/>
            <person name="Moffat C.S."/>
            <person name="Oliver R.P."/>
            <person name="Friesen T.L."/>
        </authorList>
    </citation>
    <scope>NUCLEOTIDE SEQUENCE [LARGE SCALE GENOMIC DNA]</scope>
    <source>
        <strain evidence="1 2">0-1</strain>
    </source>
</reference>
<gene>
    <name evidence="1" type="ORF">PTT_15795</name>
</gene>
<name>E3S0Z0_PYRTT</name>
<evidence type="ECO:0000313" key="1">
    <source>
        <dbReference type="EMBL" id="EFQ88352.1"/>
    </source>
</evidence>
<dbReference type="AlphaFoldDB" id="E3S0Z0"/>